<dbReference type="Gene3D" id="3.90.550.10">
    <property type="entry name" value="Spore Coat Polysaccharide Biosynthesis Protein SpsA, Chain A"/>
    <property type="match status" value="1"/>
</dbReference>
<organism evidence="5 6">
    <name type="scientific">Fusibacter ferrireducens</name>
    <dbReference type="NCBI Taxonomy" id="2785058"/>
    <lineage>
        <taxon>Bacteria</taxon>
        <taxon>Bacillati</taxon>
        <taxon>Bacillota</taxon>
        <taxon>Clostridia</taxon>
        <taxon>Eubacteriales</taxon>
        <taxon>Eubacteriales Family XII. Incertae Sedis</taxon>
        <taxon>Fusibacter</taxon>
    </lineage>
</organism>
<keyword evidence="2" id="KW-0320">Glycogen biosynthesis</keyword>
<dbReference type="SUPFAM" id="SSF53448">
    <property type="entry name" value="Nucleotide-diphospho-sugar transferases"/>
    <property type="match status" value="1"/>
</dbReference>
<dbReference type="Gene3D" id="2.160.10.10">
    <property type="entry name" value="Hexapeptide repeat proteins"/>
    <property type="match status" value="1"/>
</dbReference>
<dbReference type="SUPFAM" id="SSF51161">
    <property type="entry name" value="Trimeric LpxA-like enzymes"/>
    <property type="match status" value="1"/>
</dbReference>
<dbReference type="InterPro" id="IPR011831">
    <property type="entry name" value="ADP-Glc_PPase"/>
</dbReference>
<dbReference type="CDD" id="cd04651">
    <property type="entry name" value="LbH_G1P_AT_C"/>
    <property type="match status" value="1"/>
</dbReference>
<comment type="caution">
    <text evidence="5">The sequence shown here is derived from an EMBL/GenBank/DDBJ whole genome shotgun (WGS) entry which is preliminary data.</text>
</comment>
<name>A0ABR9ZVZ5_9FIRM</name>
<dbReference type="RefSeq" id="WP_194702873.1">
    <property type="nucleotide sequence ID" value="NZ_JADKNH010000010.1"/>
</dbReference>
<dbReference type="NCBIfam" id="TIGR02092">
    <property type="entry name" value="glgD"/>
    <property type="match status" value="1"/>
</dbReference>
<reference evidence="5 6" key="1">
    <citation type="submission" date="2020-11" db="EMBL/GenBank/DDBJ databases">
        <title>Fusibacter basophilias sp. nov.</title>
        <authorList>
            <person name="Qiu D."/>
        </authorList>
    </citation>
    <scope>NUCLEOTIDE SEQUENCE [LARGE SCALE GENOMIC DNA]</scope>
    <source>
        <strain evidence="5 6">Q10-2</strain>
    </source>
</reference>
<keyword evidence="5" id="KW-0808">Transferase</keyword>
<dbReference type="InterPro" id="IPR011832">
    <property type="entry name" value="GlgDAde_trans"/>
</dbReference>
<comment type="similarity">
    <text evidence="1">Belongs to the bacterial/plant glucose-1-phosphate adenylyltransferase family.</text>
</comment>
<sequence length="377" mass="42516">MKNCLGIINLSEIDNNFGVLCQSRPTSMLPFAGRYRVIDFILSNIVNSGITGIGIFTGNKVRSVMDHLGSGRPWDLDRKINGLFLFTPTYDYTSTYKRVGDLDLFYQNNSFIKYAKQENLFLAKSYMVANIDLNEAYEKFVESDSDICMIYKPVEDTDHAFIGCDMIHLDSQGNFDSIGTNLGKNRAFNLSLEMYFMKKEVYFDILFDAIEKGSANFLKQALFNTLHKYKVTTHAFDGHVSCINNIKNYTDANFAILDSEVSNDLFFKNGQIFTKVKDEPSTYYKSHAKVKNSFVANGCQIDGYVENSIIFRGVKIDKGAIIKNSIIMQKADIQRNAHLNHVILDKRATINAGVTLIGEPNNPYIAGKKASIVKEVV</sequence>
<keyword evidence="5" id="KW-0548">Nucleotidyltransferase</keyword>
<evidence type="ECO:0000256" key="2">
    <source>
        <dbReference type="ARBA" id="ARBA00023056"/>
    </source>
</evidence>
<evidence type="ECO:0000313" key="5">
    <source>
        <dbReference type="EMBL" id="MBF4694631.1"/>
    </source>
</evidence>
<dbReference type="PANTHER" id="PTHR43523">
    <property type="entry name" value="GLUCOSE-1-PHOSPHATE ADENYLYLTRANSFERASE-RELATED"/>
    <property type="match status" value="1"/>
</dbReference>
<evidence type="ECO:0000259" key="4">
    <source>
        <dbReference type="Pfam" id="PF24894"/>
    </source>
</evidence>
<dbReference type="PANTHER" id="PTHR43523:SF6">
    <property type="entry name" value="GLYCOGEN BIOSYNTHESIS PROTEIN GLGD"/>
    <property type="match status" value="1"/>
</dbReference>
<feature type="domain" description="Glucose-1-phosphate adenylyltransferase/Bifunctional protein GlmU-like C-terminal hexapeptide" evidence="4">
    <location>
        <begin position="286"/>
        <end position="358"/>
    </location>
</feature>
<protein>
    <submittedName>
        <fullName evidence="5">Glucose-1-phosphate adenylyltransferase subunit GlgD</fullName>
        <ecNumber evidence="5">2.7.7.27</ecNumber>
    </submittedName>
</protein>
<dbReference type="EC" id="2.7.7.27" evidence="5"/>
<evidence type="ECO:0000259" key="3">
    <source>
        <dbReference type="Pfam" id="PF00483"/>
    </source>
</evidence>
<dbReference type="InterPro" id="IPR056818">
    <property type="entry name" value="GlmU/GlgC-like_hexapep"/>
</dbReference>
<gene>
    <name evidence="5" type="primary">glgD</name>
    <name evidence="5" type="ORF">ISU02_16080</name>
</gene>
<dbReference type="InterPro" id="IPR005835">
    <property type="entry name" value="NTP_transferase_dom"/>
</dbReference>
<dbReference type="Pfam" id="PF00483">
    <property type="entry name" value="NTP_transferase"/>
    <property type="match status" value="1"/>
</dbReference>
<dbReference type="InterPro" id="IPR029044">
    <property type="entry name" value="Nucleotide-diphossugar_trans"/>
</dbReference>
<feature type="domain" description="Nucleotidyl transferase" evidence="3">
    <location>
        <begin position="21"/>
        <end position="159"/>
    </location>
</feature>
<dbReference type="Proteomes" id="UP000614200">
    <property type="component" value="Unassembled WGS sequence"/>
</dbReference>
<dbReference type="GO" id="GO:0008878">
    <property type="term" value="F:glucose-1-phosphate adenylyltransferase activity"/>
    <property type="evidence" value="ECO:0007669"/>
    <property type="project" value="UniProtKB-EC"/>
</dbReference>
<evidence type="ECO:0000313" key="6">
    <source>
        <dbReference type="Proteomes" id="UP000614200"/>
    </source>
</evidence>
<accession>A0ABR9ZVZ5</accession>
<dbReference type="Pfam" id="PF24894">
    <property type="entry name" value="Hexapep_GlmU"/>
    <property type="match status" value="1"/>
</dbReference>
<proteinExistence type="inferred from homology"/>
<keyword evidence="6" id="KW-1185">Reference proteome</keyword>
<dbReference type="InterPro" id="IPR011004">
    <property type="entry name" value="Trimer_LpxA-like_sf"/>
</dbReference>
<dbReference type="EMBL" id="JADKNH010000010">
    <property type="protein sequence ID" value="MBF4694631.1"/>
    <property type="molecule type" value="Genomic_DNA"/>
</dbReference>
<evidence type="ECO:0000256" key="1">
    <source>
        <dbReference type="ARBA" id="ARBA00010443"/>
    </source>
</evidence>